<dbReference type="AlphaFoldDB" id="A0A3L6PJY4"/>
<feature type="region of interest" description="Disordered" evidence="1">
    <location>
        <begin position="1"/>
        <end position="35"/>
    </location>
</feature>
<dbReference type="OrthoDB" id="125347at2759"/>
<sequence length="69" mass="7754">MDGFDFSAGANEIPPPKQRTSDKPRRKRSNPNKTSTLIRLCSRCKQTGHNKATCEVEFVDKSNLLMSTL</sequence>
<dbReference type="Proteomes" id="UP000275267">
    <property type="component" value="Unassembled WGS sequence"/>
</dbReference>
<gene>
    <name evidence="2" type="ORF">C2845_PM18G12840</name>
</gene>
<evidence type="ECO:0000313" key="3">
    <source>
        <dbReference type="Proteomes" id="UP000275267"/>
    </source>
</evidence>
<dbReference type="STRING" id="4540.A0A3L6PJY4"/>
<organism evidence="2 3">
    <name type="scientific">Panicum miliaceum</name>
    <name type="common">Proso millet</name>
    <name type="synonym">Broomcorn millet</name>
    <dbReference type="NCBI Taxonomy" id="4540"/>
    <lineage>
        <taxon>Eukaryota</taxon>
        <taxon>Viridiplantae</taxon>
        <taxon>Streptophyta</taxon>
        <taxon>Embryophyta</taxon>
        <taxon>Tracheophyta</taxon>
        <taxon>Spermatophyta</taxon>
        <taxon>Magnoliopsida</taxon>
        <taxon>Liliopsida</taxon>
        <taxon>Poales</taxon>
        <taxon>Poaceae</taxon>
        <taxon>PACMAD clade</taxon>
        <taxon>Panicoideae</taxon>
        <taxon>Panicodae</taxon>
        <taxon>Paniceae</taxon>
        <taxon>Panicinae</taxon>
        <taxon>Panicum</taxon>
        <taxon>Panicum sect. Panicum</taxon>
    </lineage>
</organism>
<reference evidence="3" key="1">
    <citation type="journal article" date="2019" name="Nat. Commun.">
        <title>The genome of broomcorn millet.</title>
        <authorList>
            <person name="Zou C."/>
            <person name="Miki D."/>
            <person name="Li D."/>
            <person name="Tang Q."/>
            <person name="Xiao L."/>
            <person name="Rajput S."/>
            <person name="Deng P."/>
            <person name="Jia W."/>
            <person name="Huang R."/>
            <person name="Zhang M."/>
            <person name="Sun Y."/>
            <person name="Hu J."/>
            <person name="Fu X."/>
            <person name="Schnable P.S."/>
            <person name="Li F."/>
            <person name="Zhang H."/>
            <person name="Feng B."/>
            <person name="Zhu X."/>
            <person name="Liu R."/>
            <person name="Schnable J.C."/>
            <person name="Zhu J.-K."/>
            <person name="Zhang H."/>
        </authorList>
    </citation>
    <scope>NUCLEOTIDE SEQUENCE [LARGE SCALE GENOMIC DNA]</scope>
</reference>
<dbReference type="EMBL" id="PQIB02000017">
    <property type="protein sequence ID" value="RLM57928.1"/>
    <property type="molecule type" value="Genomic_DNA"/>
</dbReference>
<comment type="caution">
    <text evidence="2">The sequence shown here is derived from an EMBL/GenBank/DDBJ whole genome shotgun (WGS) entry which is preliminary data.</text>
</comment>
<name>A0A3L6PJY4_PANMI</name>
<evidence type="ECO:0000256" key="1">
    <source>
        <dbReference type="SAM" id="MobiDB-lite"/>
    </source>
</evidence>
<proteinExistence type="predicted"/>
<keyword evidence="3" id="KW-1185">Reference proteome</keyword>
<accession>A0A3L6PJY4</accession>
<evidence type="ECO:0000313" key="2">
    <source>
        <dbReference type="EMBL" id="RLM57928.1"/>
    </source>
</evidence>
<protein>
    <submittedName>
        <fullName evidence="2">Uncharacterized protein</fullName>
    </submittedName>
</protein>